<dbReference type="Proteomes" id="UP000663836">
    <property type="component" value="Unassembled WGS sequence"/>
</dbReference>
<proteinExistence type="predicted"/>
<accession>A0A820HC60</accession>
<organism evidence="2 3">
    <name type="scientific">Rotaria sordida</name>
    <dbReference type="NCBI Taxonomy" id="392033"/>
    <lineage>
        <taxon>Eukaryota</taxon>
        <taxon>Metazoa</taxon>
        <taxon>Spiralia</taxon>
        <taxon>Gnathifera</taxon>
        <taxon>Rotifera</taxon>
        <taxon>Eurotatoria</taxon>
        <taxon>Bdelloidea</taxon>
        <taxon>Philodinida</taxon>
        <taxon>Philodinidae</taxon>
        <taxon>Rotaria</taxon>
    </lineage>
</organism>
<evidence type="ECO:0000313" key="3">
    <source>
        <dbReference type="Proteomes" id="UP000663836"/>
    </source>
</evidence>
<dbReference type="EMBL" id="CAJOBD010032798">
    <property type="protein sequence ID" value="CAF4290634.1"/>
    <property type="molecule type" value="Genomic_DNA"/>
</dbReference>
<sequence>SEWPPLQAPLKPPTPTASEPDSPQPTLLPSIVKQKSQVCIYSAMLRIDHIPILKKGLNIVFRHFVLSNRKTYLKNILDEVLRHFENSTTSLSKG</sequence>
<protein>
    <submittedName>
        <fullName evidence="2">Uncharacterized protein</fullName>
    </submittedName>
</protein>
<feature type="compositionally biased region" description="Polar residues" evidence="1">
    <location>
        <begin position="19"/>
        <end position="28"/>
    </location>
</feature>
<evidence type="ECO:0000313" key="2">
    <source>
        <dbReference type="EMBL" id="CAF4290634.1"/>
    </source>
</evidence>
<reference evidence="2" key="1">
    <citation type="submission" date="2021-02" db="EMBL/GenBank/DDBJ databases">
        <authorList>
            <person name="Nowell W R."/>
        </authorList>
    </citation>
    <scope>NUCLEOTIDE SEQUENCE</scope>
</reference>
<feature type="region of interest" description="Disordered" evidence="1">
    <location>
        <begin position="1"/>
        <end position="28"/>
    </location>
</feature>
<evidence type="ECO:0000256" key="1">
    <source>
        <dbReference type="SAM" id="MobiDB-lite"/>
    </source>
</evidence>
<comment type="caution">
    <text evidence="2">The sequence shown here is derived from an EMBL/GenBank/DDBJ whole genome shotgun (WGS) entry which is preliminary data.</text>
</comment>
<dbReference type="AlphaFoldDB" id="A0A820HC60"/>
<feature type="compositionally biased region" description="Pro residues" evidence="1">
    <location>
        <begin position="1"/>
        <end position="15"/>
    </location>
</feature>
<name>A0A820HC60_9BILA</name>
<feature type="non-terminal residue" evidence="2">
    <location>
        <position position="1"/>
    </location>
</feature>
<gene>
    <name evidence="2" type="ORF">JBS370_LOCUS40054</name>
</gene>